<organism evidence="1 2">
    <name type="scientific">Dioscorea alata</name>
    <name type="common">Purple yam</name>
    <dbReference type="NCBI Taxonomy" id="55571"/>
    <lineage>
        <taxon>Eukaryota</taxon>
        <taxon>Viridiplantae</taxon>
        <taxon>Streptophyta</taxon>
        <taxon>Embryophyta</taxon>
        <taxon>Tracheophyta</taxon>
        <taxon>Spermatophyta</taxon>
        <taxon>Magnoliopsida</taxon>
        <taxon>Liliopsida</taxon>
        <taxon>Dioscoreales</taxon>
        <taxon>Dioscoreaceae</taxon>
        <taxon>Dioscorea</taxon>
    </lineage>
</organism>
<sequence>MSDVYAHMLSYEMRIEQNNSNVQVSLANHVSRNQGCGGNGGGRNNRGRSRSGGRSPSGRGGHGQSSRSGADRGVLCQVCNKTGHDALRCWYRFDHSYQAEDANKVAAAVTNGYSVDPNWYIDTDATDHLTNDLDRLTTRTCYTGGDQVQVANGEGMSIAYVGNSFIAGIN</sequence>
<dbReference type="Proteomes" id="UP000827976">
    <property type="component" value="Chromosome 14"/>
</dbReference>
<protein>
    <submittedName>
        <fullName evidence="1">Zinc finger CCHC-type protein</fullName>
    </submittedName>
</protein>
<evidence type="ECO:0000313" key="2">
    <source>
        <dbReference type="Proteomes" id="UP000827976"/>
    </source>
</evidence>
<comment type="caution">
    <text evidence="1">The sequence shown here is derived from an EMBL/GenBank/DDBJ whole genome shotgun (WGS) entry which is preliminary data.</text>
</comment>
<accession>A0ACB7UR59</accession>
<gene>
    <name evidence="1" type="ORF">IHE45_14G040500</name>
</gene>
<reference evidence="2" key="1">
    <citation type="journal article" date="2022" name="Nat. Commun.">
        <title>Chromosome evolution and the genetic basis of agronomically important traits in greater yam.</title>
        <authorList>
            <person name="Bredeson J.V."/>
            <person name="Lyons J.B."/>
            <person name="Oniyinde I.O."/>
            <person name="Okereke N.R."/>
            <person name="Kolade O."/>
            <person name="Nnabue I."/>
            <person name="Nwadili C.O."/>
            <person name="Hribova E."/>
            <person name="Parker M."/>
            <person name="Nwogha J."/>
            <person name="Shu S."/>
            <person name="Carlson J."/>
            <person name="Kariba R."/>
            <person name="Muthemba S."/>
            <person name="Knop K."/>
            <person name="Barton G.J."/>
            <person name="Sherwood A.V."/>
            <person name="Lopez-Montes A."/>
            <person name="Asiedu R."/>
            <person name="Jamnadass R."/>
            <person name="Muchugi A."/>
            <person name="Goodstein D."/>
            <person name="Egesi C.N."/>
            <person name="Featherston J."/>
            <person name="Asfaw A."/>
            <person name="Simpson G.G."/>
            <person name="Dolezel J."/>
            <person name="Hendre P.S."/>
            <person name="Van Deynze A."/>
            <person name="Kumar P.L."/>
            <person name="Obidiegwu J.E."/>
            <person name="Bhattacharjee R."/>
            <person name="Rokhsar D.S."/>
        </authorList>
    </citation>
    <scope>NUCLEOTIDE SEQUENCE [LARGE SCALE GENOMIC DNA]</scope>
    <source>
        <strain evidence="2">cv. TDa95/00328</strain>
    </source>
</reference>
<dbReference type="EMBL" id="CM037024">
    <property type="protein sequence ID" value="KAH7663245.1"/>
    <property type="molecule type" value="Genomic_DNA"/>
</dbReference>
<proteinExistence type="predicted"/>
<name>A0ACB7UR59_DIOAL</name>
<evidence type="ECO:0000313" key="1">
    <source>
        <dbReference type="EMBL" id="KAH7663245.1"/>
    </source>
</evidence>
<keyword evidence="2" id="KW-1185">Reference proteome</keyword>